<sequence length="23" mass="2766">MERPGMRLAEEWRLIPPEARTVQ</sequence>
<dbReference type="Proteomes" id="UP000838756">
    <property type="component" value="Unassembled WGS sequence"/>
</dbReference>
<proteinExistence type="predicted"/>
<evidence type="ECO:0000313" key="1">
    <source>
        <dbReference type="EMBL" id="CAH2207614.1"/>
    </source>
</evidence>
<protein>
    <submittedName>
        <fullName evidence="1">Jg18215 protein</fullName>
    </submittedName>
</protein>
<dbReference type="AlphaFoldDB" id="A0A8S4QC75"/>
<evidence type="ECO:0000313" key="2">
    <source>
        <dbReference type="Proteomes" id="UP000838756"/>
    </source>
</evidence>
<name>A0A8S4QC75_9NEOP</name>
<keyword evidence="2" id="KW-1185">Reference proteome</keyword>
<feature type="non-terminal residue" evidence="1">
    <location>
        <position position="23"/>
    </location>
</feature>
<organism evidence="1 2">
    <name type="scientific">Pararge aegeria aegeria</name>
    <dbReference type="NCBI Taxonomy" id="348720"/>
    <lineage>
        <taxon>Eukaryota</taxon>
        <taxon>Metazoa</taxon>
        <taxon>Ecdysozoa</taxon>
        <taxon>Arthropoda</taxon>
        <taxon>Hexapoda</taxon>
        <taxon>Insecta</taxon>
        <taxon>Pterygota</taxon>
        <taxon>Neoptera</taxon>
        <taxon>Endopterygota</taxon>
        <taxon>Lepidoptera</taxon>
        <taxon>Glossata</taxon>
        <taxon>Ditrysia</taxon>
        <taxon>Papilionoidea</taxon>
        <taxon>Nymphalidae</taxon>
        <taxon>Satyrinae</taxon>
        <taxon>Satyrini</taxon>
        <taxon>Parargina</taxon>
        <taxon>Pararge</taxon>
    </lineage>
</organism>
<dbReference type="EMBL" id="CAKXAJ010000764">
    <property type="protein sequence ID" value="CAH2207614.1"/>
    <property type="molecule type" value="Genomic_DNA"/>
</dbReference>
<gene>
    <name evidence="1" type="primary">jg18215</name>
    <name evidence="1" type="ORF">PAEG_LOCUS234</name>
</gene>
<comment type="caution">
    <text evidence="1">The sequence shown here is derived from an EMBL/GenBank/DDBJ whole genome shotgun (WGS) entry which is preliminary data.</text>
</comment>
<reference evidence="1" key="1">
    <citation type="submission" date="2022-03" db="EMBL/GenBank/DDBJ databases">
        <authorList>
            <person name="Lindestad O."/>
        </authorList>
    </citation>
    <scope>NUCLEOTIDE SEQUENCE</scope>
</reference>
<accession>A0A8S4QC75</accession>